<dbReference type="SMART" id="SM00054">
    <property type="entry name" value="EFh"/>
    <property type="match status" value="3"/>
</dbReference>
<dbReference type="Gene3D" id="1.10.510.10">
    <property type="entry name" value="Transferase(Phosphotransferase) domain 1"/>
    <property type="match status" value="1"/>
</dbReference>
<dbReference type="FunFam" id="1.10.510.10:FF:000571">
    <property type="entry name" value="Maternal embryonic leucine zipper kinase"/>
    <property type="match status" value="1"/>
</dbReference>
<dbReference type="InterPro" id="IPR000719">
    <property type="entry name" value="Prot_kinase_dom"/>
</dbReference>
<evidence type="ECO:0000313" key="9">
    <source>
        <dbReference type="EMBL" id="CAD8871115.1"/>
    </source>
</evidence>
<name>A0A7S1B0J5_NOCSC</name>
<organism evidence="9">
    <name type="scientific">Noctiluca scintillans</name>
    <name type="common">Sea sparkle</name>
    <name type="synonym">Red tide dinoflagellate</name>
    <dbReference type="NCBI Taxonomy" id="2966"/>
    <lineage>
        <taxon>Eukaryota</taxon>
        <taxon>Sar</taxon>
        <taxon>Alveolata</taxon>
        <taxon>Dinophyceae</taxon>
        <taxon>Noctilucales</taxon>
        <taxon>Noctilucaceae</taxon>
        <taxon>Noctiluca</taxon>
    </lineage>
</organism>
<dbReference type="Gene3D" id="3.30.200.20">
    <property type="entry name" value="Phosphorylase Kinase, domain 1"/>
    <property type="match status" value="1"/>
</dbReference>
<dbReference type="GO" id="GO:0005634">
    <property type="term" value="C:nucleus"/>
    <property type="evidence" value="ECO:0007669"/>
    <property type="project" value="TreeGrafter"/>
</dbReference>
<evidence type="ECO:0008006" key="10">
    <source>
        <dbReference type="Google" id="ProtNLM"/>
    </source>
</evidence>
<evidence type="ECO:0000256" key="2">
    <source>
        <dbReference type="ARBA" id="ARBA00022741"/>
    </source>
</evidence>
<gene>
    <name evidence="9" type="ORF">NSCI0253_LOCUS45472</name>
</gene>
<dbReference type="GO" id="GO:0005509">
    <property type="term" value="F:calcium ion binding"/>
    <property type="evidence" value="ECO:0007669"/>
    <property type="project" value="InterPro"/>
</dbReference>
<evidence type="ECO:0000259" key="8">
    <source>
        <dbReference type="PROSITE" id="PS50222"/>
    </source>
</evidence>
<protein>
    <recommendedName>
        <fullName evidence="10">Non-specific serine/threonine protein kinase</fullName>
    </recommendedName>
</protein>
<evidence type="ECO:0000256" key="6">
    <source>
        <dbReference type="PROSITE-ProRule" id="PRU10141"/>
    </source>
</evidence>
<dbReference type="PANTHER" id="PTHR44167">
    <property type="entry name" value="OVARIAN-SPECIFIC SERINE/THREONINE-PROTEIN KINASE LOK-RELATED"/>
    <property type="match status" value="1"/>
</dbReference>
<dbReference type="InterPro" id="IPR018247">
    <property type="entry name" value="EF_Hand_1_Ca_BS"/>
</dbReference>
<dbReference type="AlphaFoldDB" id="A0A7S1B0J5"/>
<feature type="binding site" evidence="6">
    <location>
        <position position="300"/>
    </location>
    <ligand>
        <name>ATP</name>
        <dbReference type="ChEBI" id="CHEBI:30616"/>
    </ligand>
</feature>
<dbReference type="PROSITE" id="PS00018">
    <property type="entry name" value="EF_HAND_1"/>
    <property type="match status" value="2"/>
</dbReference>
<evidence type="ECO:0000256" key="3">
    <source>
        <dbReference type="ARBA" id="ARBA00022837"/>
    </source>
</evidence>
<evidence type="ECO:0000256" key="4">
    <source>
        <dbReference type="ARBA" id="ARBA00022840"/>
    </source>
</evidence>
<dbReference type="PROSITE" id="PS00107">
    <property type="entry name" value="PROTEIN_KINASE_ATP"/>
    <property type="match status" value="1"/>
</dbReference>
<sequence length="733" mass="82873">MTAADFKTGDHVLVYSETHEAWMKGDVRDVAEEEILVNGTLFGKGAVLVSYARTESAEGNITMKWIRLEMISKFVKARKHTDHHGMQHAVVRESRNGLCKFGCGRQVQPGLTRSMRSYDTCCKTCALTEGTGGHDDGRCGRKQVQRSSSRNARSVVQWLTMMLDPDMEKELSEHVDRIFHLNADLGETRGTELVEELLTIRLLAPLDIRLDRPEASPVTLVPVPETVDRPKLQELCRAQLLACLDGWFCKSLPCKTATFVRQNHSPFDKVYEVGKMLGRGTFGETYEVTHRASGEERICKKIHKTQANMSITEILQEIQNMACLDHPNIIQMYEYFDEAEYIIQIQDYARGGELWDRLEVSGNFSDFGEAEVRIIMKQMMKALAFMHDEECELHPCYLHKDLKPQNIMFCEPESAKSKSLTIKLIDFGLCETFFKDQEMVAQAAGGGSIPWMAPEVSMGKYREKADIFSAGVIFFNMVTGEFPWDAVTDPQKTKEKIPYNVSCKSDFSDDCLTLVDSMLRKDPEKRPSASEVLADPWFKVAEHAPTLSVGVVQALRAYVTCSRLRRALLYLTTLQCSFVHVDELRKIFTHFDQMNRGVLSSSDLKYVLLACGLPALSTEQVINGLDMDGSGSVEWTEFCAGANCLAVYRVPKFVDSTFAFLDVDHDGYIDKDDILGAFKPAMDHHKDDWQETLEMEWPGLADGELRCNKEQFRAYMGQSMHIIPGQNLSARFS</sequence>
<dbReference type="SUPFAM" id="SSF47473">
    <property type="entry name" value="EF-hand"/>
    <property type="match status" value="1"/>
</dbReference>
<dbReference type="InterPro" id="IPR017441">
    <property type="entry name" value="Protein_kinase_ATP_BS"/>
</dbReference>
<evidence type="ECO:0000256" key="1">
    <source>
        <dbReference type="ARBA" id="ARBA00011245"/>
    </source>
</evidence>
<dbReference type="PROSITE" id="PS50222">
    <property type="entry name" value="EF_HAND_2"/>
    <property type="match status" value="2"/>
</dbReference>
<dbReference type="PROSITE" id="PS50011">
    <property type="entry name" value="PROTEIN_KINASE_DOM"/>
    <property type="match status" value="1"/>
</dbReference>
<reference evidence="9" key="1">
    <citation type="submission" date="2021-01" db="EMBL/GenBank/DDBJ databases">
        <authorList>
            <person name="Corre E."/>
            <person name="Pelletier E."/>
            <person name="Niang G."/>
            <person name="Scheremetjew M."/>
            <person name="Finn R."/>
            <person name="Kale V."/>
            <person name="Holt S."/>
            <person name="Cochrane G."/>
            <person name="Meng A."/>
            <person name="Brown T."/>
            <person name="Cohen L."/>
        </authorList>
    </citation>
    <scope>NUCLEOTIDE SEQUENCE</scope>
</reference>
<evidence type="ECO:0000256" key="5">
    <source>
        <dbReference type="ARBA" id="ARBA00024334"/>
    </source>
</evidence>
<feature type="domain" description="EF-hand" evidence="8">
    <location>
        <begin position="579"/>
        <end position="614"/>
    </location>
</feature>
<keyword evidence="2 6" id="KW-0547">Nucleotide-binding</keyword>
<dbReference type="Gene3D" id="1.10.238.10">
    <property type="entry name" value="EF-hand"/>
    <property type="match status" value="1"/>
</dbReference>
<dbReference type="SUPFAM" id="SSF56112">
    <property type="entry name" value="Protein kinase-like (PK-like)"/>
    <property type="match status" value="1"/>
</dbReference>
<dbReference type="GO" id="GO:0044773">
    <property type="term" value="P:mitotic DNA damage checkpoint signaling"/>
    <property type="evidence" value="ECO:0007669"/>
    <property type="project" value="TreeGrafter"/>
</dbReference>
<accession>A0A7S1B0J5</accession>
<dbReference type="InterPro" id="IPR011009">
    <property type="entry name" value="Kinase-like_dom_sf"/>
</dbReference>
<dbReference type="InterPro" id="IPR002048">
    <property type="entry name" value="EF_hand_dom"/>
</dbReference>
<dbReference type="EMBL" id="HBFQ01064156">
    <property type="protein sequence ID" value="CAD8871115.1"/>
    <property type="molecule type" value="Transcribed_RNA"/>
</dbReference>
<dbReference type="PROSITE" id="PS00108">
    <property type="entry name" value="PROTEIN_KINASE_ST"/>
    <property type="match status" value="1"/>
</dbReference>
<comment type="similarity">
    <text evidence="5">Belongs to the protein kinase superfamily. Ser/Thr protein kinase family. CDPK subfamily.</text>
</comment>
<comment type="subunit">
    <text evidence="1">Monomer.</text>
</comment>
<dbReference type="GO" id="GO:0004674">
    <property type="term" value="F:protein serine/threonine kinase activity"/>
    <property type="evidence" value="ECO:0007669"/>
    <property type="project" value="TreeGrafter"/>
</dbReference>
<keyword evidence="3" id="KW-0106">Calcium</keyword>
<dbReference type="CDD" id="cd00051">
    <property type="entry name" value="EFh"/>
    <property type="match status" value="1"/>
</dbReference>
<dbReference type="GO" id="GO:0005524">
    <property type="term" value="F:ATP binding"/>
    <property type="evidence" value="ECO:0007669"/>
    <property type="project" value="UniProtKB-UniRule"/>
</dbReference>
<feature type="domain" description="Protein kinase" evidence="7">
    <location>
        <begin position="271"/>
        <end position="538"/>
    </location>
</feature>
<proteinExistence type="inferred from homology"/>
<keyword evidence="4 6" id="KW-0067">ATP-binding</keyword>
<dbReference type="Pfam" id="PF00069">
    <property type="entry name" value="Pkinase"/>
    <property type="match status" value="1"/>
</dbReference>
<dbReference type="PANTHER" id="PTHR44167:SF24">
    <property type="entry name" value="SERINE_THREONINE-PROTEIN KINASE CHK2"/>
    <property type="match status" value="1"/>
</dbReference>
<dbReference type="InterPro" id="IPR008271">
    <property type="entry name" value="Ser/Thr_kinase_AS"/>
</dbReference>
<dbReference type="InterPro" id="IPR011992">
    <property type="entry name" value="EF-hand-dom_pair"/>
</dbReference>
<dbReference type="SMART" id="SM00220">
    <property type="entry name" value="S_TKc"/>
    <property type="match status" value="1"/>
</dbReference>
<feature type="domain" description="EF-hand" evidence="8">
    <location>
        <begin position="649"/>
        <end position="684"/>
    </location>
</feature>
<evidence type="ECO:0000259" key="7">
    <source>
        <dbReference type="PROSITE" id="PS50011"/>
    </source>
</evidence>